<feature type="compositionally biased region" description="Polar residues" evidence="5">
    <location>
        <begin position="613"/>
        <end position="623"/>
    </location>
</feature>
<dbReference type="Gene3D" id="2.60.40.10">
    <property type="entry name" value="Immunoglobulins"/>
    <property type="match status" value="1"/>
</dbReference>
<dbReference type="Gene3D" id="2.10.25.10">
    <property type="entry name" value="Laminin"/>
    <property type="match status" value="1"/>
</dbReference>
<evidence type="ECO:0000256" key="3">
    <source>
        <dbReference type="ARBA" id="ARBA00022737"/>
    </source>
</evidence>
<evidence type="ECO:0000256" key="2">
    <source>
        <dbReference type="ARBA" id="ARBA00022729"/>
    </source>
</evidence>
<dbReference type="InterPro" id="IPR036116">
    <property type="entry name" value="FN3_sf"/>
</dbReference>
<keyword evidence="6" id="KW-1133">Transmembrane helix</keyword>
<dbReference type="GeneID" id="111122711"/>
<feature type="transmembrane region" description="Helical" evidence="6">
    <location>
        <begin position="565"/>
        <end position="590"/>
    </location>
</feature>
<evidence type="ECO:0000313" key="9">
    <source>
        <dbReference type="RefSeq" id="XP_022320301.1"/>
    </source>
</evidence>
<dbReference type="InterPro" id="IPR001881">
    <property type="entry name" value="EGF-like_Ca-bd_dom"/>
</dbReference>
<reference evidence="8" key="1">
    <citation type="submission" date="2024-06" db="UniProtKB">
        <authorList>
            <consortium name="RefSeq"/>
        </authorList>
    </citation>
    <scope>NUCLEOTIDE SEQUENCE [LARGE SCALE GENOMIC DNA]</scope>
</reference>
<sequence>MYTGSSLDVYKPKLVINRIDFDRDDDDVYQCAARNSEGWGTSERALRIDVKGSILFQHQCNYIRECLYGAHLTCTSQQCLCDSGYYHKQKRCYSLSYLQARSITVKSSTCDISINWWPPSRDVELISGYEIFLQEYRSGWRSLDKDLVGNMTHYTTPCLLESGRLYQFFIRSKINLRGPMQEMLVDSSYTRDILEPRKPGKVISSLSNFSADGVHLVWEESDAFVNRYRVEIDGHQQTTLDNKPEIDWNRLLLPVTQYNVTITAISYGYVTNYPSYGIRESLPVRFLIETDCDNSGGEHPCPGACSCVMNHTDHCDPISARCLCLTGWTGDNCSQDVDECQELLIQCNTSMFQVCVNSPGSARCECLYGGLNLANCKHPKPPVKPDHSEIKVTTETTFDIHINREEFLNNTDKWEEEFKSSLMRFYKDENVRGLIDIIILSIRQHMPDISGQAAKSDGVTALVINYEIIGSKKDSPEMKSDLATSMQTLVSGKINITVFDQTPAVKSVAIKDPTGATINNITHSSTPCMVLKSIGGSCPVGQICEDSIGIATCISSPTHALSEKLILVIALGTSIPTTILIIAVFIVFVCRYGKSHKEDNHLENRIGKLEATISKNPYSQEPTSRPEYETPYDSVHSSEDASHVYMELDDVPRPPPSGHAGVEYVNYMKNPRYEKHIRNAKRY</sequence>
<dbReference type="KEGG" id="cvn:111122711"/>
<evidence type="ECO:0000259" key="7">
    <source>
        <dbReference type="SMART" id="SM00179"/>
    </source>
</evidence>
<evidence type="ECO:0000256" key="5">
    <source>
        <dbReference type="SAM" id="MobiDB-lite"/>
    </source>
</evidence>
<evidence type="ECO:0000313" key="8">
    <source>
        <dbReference type="Proteomes" id="UP000694844"/>
    </source>
</evidence>
<dbReference type="SUPFAM" id="SSF49265">
    <property type="entry name" value="Fibronectin type III"/>
    <property type="match status" value="1"/>
</dbReference>
<keyword evidence="3" id="KW-0677">Repeat</keyword>
<dbReference type="AlphaFoldDB" id="A0A8B8D0M0"/>
<dbReference type="OrthoDB" id="4062651at2759"/>
<feature type="region of interest" description="Disordered" evidence="5">
    <location>
        <begin position="613"/>
        <end position="634"/>
    </location>
</feature>
<keyword evidence="2" id="KW-0732">Signal</keyword>
<accession>A0A8B8D0M0</accession>
<dbReference type="InterPro" id="IPR013783">
    <property type="entry name" value="Ig-like_fold"/>
</dbReference>
<evidence type="ECO:0000256" key="6">
    <source>
        <dbReference type="SAM" id="Phobius"/>
    </source>
</evidence>
<proteinExistence type="predicted"/>
<keyword evidence="6" id="KW-0472">Membrane</keyword>
<dbReference type="SMART" id="SM00179">
    <property type="entry name" value="EGF_CA"/>
    <property type="match status" value="1"/>
</dbReference>
<feature type="domain" description="EGF-like calcium-binding" evidence="7">
    <location>
        <begin position="336"/>
        <end position="377"/>
    </location>
</feature>
<reference evidence="9" key="2">
    <citation type="submission" date="2025-08" db="UniProtKB">
        <authorList>
            <consortium name="RefSeq"/>
        </authorList>
    </citation>
    <scope>IDENTIFICATION</scope>
    <source>
        <tissue evidence="9">Whole sample</tissue>
    </source>
</reference>
<evidence type="ECO:0000256" key="4">
    <source>
        <dbReference type="ARBA" id="ARBA00023157"/>
    </source>
</evidence>
<name>A0A8B8D0M0_CRAVI</name>
<dbReference type="PANTHER" id="PTHR24034:SF209">
    <property type="entry name" value="EGF-LIKE DOMAIN-CONTAINING PROTEIN"/>
    <property type="match status" value="1"/>
</dbReference>
<protein>
    <submittedName>
        <fullName evidence="9">Uncharacterized protein LOC111122711 isoform X1</fullName>
    </submittedName>
</protein>
<keyword evidence="1" id="KW-0245">EGF-like domain</keyword>
<gene>
    <name evidence="9" type="primary">LOC111122711</name>
</gene>
<dbReference type="PANTHER" id="PTHR24034">
    <property type="entry name" value="EGF-LIKE DOMAIN-CONTAINING PROTEIN"/>
    <property type="match status" value="1"/>
</dbReference>
<keyword evidence="4" id="KW-1015">Disulfide bond</keyword>
<evidence type="ECO:0000256" key="1">
    <source>
        <dbReference type="ARBA" id="ARBA00022536"/>
    </source>
</evidence>
<dbReference type="InterPro" id="IPR050751">
    <property type="entry name" value="ECM_structural_protein"/>
</dbReference>
<dbReference type="RefSeq" id="XP_022320301.1">
    <property type="nucleotide sequence ID" value="XM_022464593.1"/>
</dbReference>
<organism evidence="8 9">
    <name type="scientific">Crassostrea virginica</name>
    <name type="common">Eastern oyster</name>
    <dbReference type="NCBI Taxonomy" id="6565"/>
    <lineage>
        <taxon>Eukaryota</taxon>
        <taxon>Metazoa</taxon>
        <taxon>Spiralia</taxon>
        <taxon>Lophotrochozoa</taxon>
        <taxon>Mollusca</taxon>
        <taxon>Bivalvia</taxon>
        <taxon>Autobranchia</taxon>
        <taxon>Pteriomorphia</taxon>
        <taxon>Ostreida</taxon>
        <taxon>Ostreoidea</taxon>
        <taxon>Ostreidae</taxon>
        <taxon>Crassostrea</taxon>
    </lineage>
</organism>
<dbReference type="Proteomes" id="UP000694844">
    <property type="component" value="Chromosome 1"/>
</dbReference>
<keyword evidence="6" id="KW-0812">Transmembrane</keyword>
<dbReference type="GO" id="GO:0005509">
    <property type="term" value="F:calcium ion binding"/>
    <property type="evidence" value="ECO:0007669"/>
    <property type="project" value="InterPro"/>
</dbReference>
<keyword evidence="8" id="KW-1185">Reference proteome</keyword>